<name>A0A4S4L8R0_9AGAM</name>
<dbReference type="Proteomes" id="UP000308199">
    <property type="component" value="Unassembled WGS sequence"/>
</dbReference>
<comment type="caution">
    <text evidence="3">The sequence shown here is derived from an EMBL/GenBank/DDBJ whole genome shotgun (WGS) entry which is preliminary data.</text>
</comment>
<dbReference type="AlphaFoldDB" id="A0A4S4L8R0"/>
<evidence type="ECO:0000256" key="1">
    <source>
        <dbReference type="SAM" id="MobiDB-lite"/>
    </source>
</evidence>
<keyword evidence="4" id="KW-1185">Reference proteome</keyword>
<keyword evidence="2" id="KW-1133">Transmembrane helix</keyword>
<protein>
    <submittedName>
        <fullName evidence="3">Uncharacterized protein</fullName>
    </submittedName>
</protein>
<keyword evidence="2" id="KW-0472">Membrane</keyword>
<organism evidence="3 4">
    <name type="scientific">Phellinidium pouzarii</name>
    <dbReference type="NCBI Taxonomy" id="167371"/>
    <lineage>
        <taxon>Eukaryota</taxon>
        <taxon>Fungi</taxon>
        <taxon>Dikarya</taxon>
        <taxon>Basidiomycota</taxon>
        <taxon>Agaricomycotina</taxon>
        <taxon>Agaricomycetes</taxon>
        <taxon>Hymenochaetales</taxon>
        <taxon>Hymenochaetaceae</taxon>
        <taxon>Phellinidium</taxon>
    </lineage>
</organism>
<evidence type="ECO:0000256" key="2">
    <source>
        <dbReference type="SAM" id="Phobius"/>
    </source>
</evidence>
<dbReference type="EMBL" id="SGPK01000125">
    <property type="protein sequence ID" value="THH07817.1"/>
    <property type="molecule type" value="Genomic_DNA"/>
</dbReference>
<gene>
    <name evidence="3" type="ORF">EW145_g3125</name>
</gene>
<reference evidence="3 4" key="1">
    <citation type="submission" date="2019-02" db="EMBL/GenBank/DDBJ databases">
        <title>Genome sequencing of the rare red list fungi Phellinidium pouzarii.</title>
        <authorList>
            <person name="Buettner E."/>
            <person name="Kellner H."/>
        </authorList>
    </citation>
    <scope>NUCLEOTIDE SEQUENCE [LARGE SCALE GENOMIC DNA]</scope>
    <source>
        <strain evidence="3 4">DSM 108285</strain>
    </source>
</reference>
<evidence type="ECO:0000313" key="3">
    <source>
        <dbReference type="EMBL" id="THH07817.1"/>
    </source>
</evidence>
<evidence type="ECO:0000313" key="4">
    <source>
        <dbReference type="Proteomes" id="UP000308199"/>
    </source>
</evidence>
<feature type="transmembrane region" description="Helical" evidence="2">
    <location>
        <begin position="243"/>
        <end position="264"/>
    </location>
</feature>
<feature type="region of interest" description="Disordered" evidence="1">
    <location>
        <begin position="150"/>
        <end position="177"/>
    </location>
</feature>
<proteinExistence type="predicted"/>
<accession>A0A4S4L8R0</accession>
<sequence length="356" mass="38773">MFITLYLSIRTRAFWKKHKNKDNPDLNSTLHPARTSVTVVGRAWDHIIGRMATICRKHWRGAQDESFVNLSKATAATPLLETVSSLSDASLVCVQVRHIRQFSLRPAMAYSLPPLAASRSISRPPSLTQIQECSEDCSQELVLDSTVKLAEPDSGDEDGAETAGAEEGGPDVKGDNSGNAKLGYSATMVIMRLGEFDLAVRRMRAIGSGGMVKISSSRRFKCKARFSSLSPFQGSEASYTACFFSLLSTLMIHFISILFFYFILPLSLPLPPLSLQSYSAASCSVVSCAEEVKARSSSAQRTTLQLESESIALPCPFPSLPFPPSPPLKLVKSERHSTCKRVKARTSLCMVAGVVA</sequence>
<keyword evidence="2" id="KW-0812">Transmembrane</keyword>